<dbReference type="CDD" id="cd03219">
    <property type="entry name" value="ABC_Mj1267_LivG_branched"/>
    <property type="match status" value="1"/>
</dbReference>
<keyword evidence="3 5" id="KW-0067">ATP-binding</keyword>
<comment type="caution">
    <text evidence="5">The sequence shown here is derived from an EMBL/GenBank/DDBJ whole genome shotgun (WGS) entry which is preliminary data.</text>
</comment>
<dbReference type="InterPro" id="IPR032823">
    <property type="entry name" value="BCA_ABC_TP_C"/>
</dbReference>
<dbReference type="GO" id="GO:1903806">
    <property type="term" value="P:L-isoleucine import across plasma membrane"/>
    <property type="evidence" value="ECO:0007669"/>
    <property type="project" value="TreeGrafter"/>
</dbReference>
<dbReference type="GO" id="GO:0015188">
    <property type="term" value="F:L-isoleucine transmembrane transporter activity"/>
    <property type="evidence" value="ECO:0007669"/>
    <property type="project" value="TreeGrafter"/>
</dbReference>
<dbReference type="FunFam" id="3.40.50.300:FF:000421">
    <property type="entry name" value="Branched-chain amino acid ABC transporter ATP-binding protein"/>
    <property type="match status" value="1"/>
</dbReference>
<reference evidence="5" key="1">
    <citation type="journal article" date="2021" name="PeerJ">
        <title>Extensive microbial diversity within the chicken gut microbiome revealed by metagenomics and culture.</title>
        <authorList>
            <person name="Gilroy R."/>
            <person name="Ravi A."/>
            <person name="Getino M."/>
            <person name="Pursley I."/>
            <person name="Horton D.L."/>
            <person name="Alikhan N.F."/>
            <person name="Baker D."/>
            <person name="Gharbi K."/>
            <person name="Hall N."/>
            <person name="Watson M."/>
            <person name="Adriaenssens E.M."/>
            <person name="Foster-Nyarko E."/>
            <person name="Jarju S."/>
            <person name="Secka A."/>
            <person name="Antonio M."/>
            <person name="Oren A."/>
            <person name="Chaudhuri R.R."/>
            <person name="La Ragione R."/>
            <person name="Hildebrand F."/>
            <person name="Pallen M.J."/>
        </authorList>
    </citation>
    <scope>NUCLEOTIDE SEQUENCE</scope>
    <source>
        <strain evidence="5">5032</strain>
    </source>
</reference>
<organism evidence="5 6">
    <name type="scientific">Candidatus Desulfovibrio intestinavium</name>
    <dbReference type="NCBI Taxonomy" id="2838534"/>
    <lineage>
        <taxon>Bacteria</taxon>
        <taxon>Pseudomonadati</taxon>
        <taxon>Thermodesulfobacteriota</taxon>
        <taxon>Desulfovibrionia</taxon>
        <taxon>Desulfovibrionales</taxon>
        <taxon>Desulfovibrionaceae</taxon>
        <taxon>Desulfovibrio</taxon>
    </lineage>
</organism>
<evidence type="ECO:0000256" key="2">
    <source>
        <dbReference type="ARBA" id="ARBA00022741"/>
    </source>
</evidence>
<dbReference type="GO" id="GO:0005524">
    <property type="term" value="F:ATP binding"/>
    <property type="evidence" value="ECO:0007669"/>
    <property type="project" value="UniProtKB-KW"/>
</dbReference>
<dbReference type="GO" id="GO:0016887">
    <property type="term" value="F:ATP hydrolysis activity"/>
    <property type="evidence" value="ECO:0007669"/>
    <property type="project" value="InterPro"/>
</dbReference>
<keyword evidence="1" id="KW-0813">Transport</keyword>
<dbReference type="GO" id="GO:0015808">
    <property type="term" value="P:L-alanine transport"/>
    <property type="evidence" value="ECO:0007669"/>
    <property type="project" value="TreeGrafter"/>
</dbReference>
<accession>A0A9D2HK81</accession>
<dbReference type="GO" id="GO:0042941">
    <property type="term" value="P:D-alanine transmembrane transport"/>
    <property type="evidence" value="ECO:0007669"/>
    <property type="project" value="TreeGrafter"/>
</dbReference>
<evidence type="ECO:0000313" key="5">
    <source>
        <dbReference type="EMBL" id="HJA78486.1"/>
    </source>
</evidence>
<dbReference type="InterPro" id="IPR003439">
    <property type="entry name" value="ABC_transporter-like_ATP-bd"/>
</dbReference>
<dbReference type="GO" id="GO:1903805">
    <property type="term" value="P:L-valine import across plasma membrane"/>
    <property type="evidence" value="ECO:0007669"/>
    <property type="project" value="TreeGrafter"/>
</dbReference>
<dbReference type="SMART" id="SM00382">
    <property type="entry name" value="AAA"/>
    <property type="match status" value="1"/>
</dbReference>
<dbReference type="Gene3D" id="3.40.50.300">
    <property type="entry name" value="P-loop containing nucleotide triphosphate hydrolases"/>
    <property type="match status" value="1"/>
</dbReference>
<dbReference type="PANTHER" id="PTHR45772">
    <property type="entry name" value="CONSERVED COMPONENT OF ABC TRANSPORTER FOR NATURAL AMINO ACIDS-RELATED"/>
    <property type="match status" value="1"/>
</dbReference>
<gene>
    <name evidence="5" type="ORF">H9784_02790</name>
</gene>
<evidence type="ECO:0000259" key="4">
    <source>
        <dbReference type="PROSITE" id="PS50893"/>
    </source>
</evidence>
<dbReference type="AlphaFoldDB" id="A0A9D2HK81"/>
<dbReference type="InterPro" id="IPR051120">
    <property type="entry name" value="ABC_AA/LPS_Transport"/>
</dbReference>
<sequence length="262" mass="29652">MNEAKDILLRADEVTMRFGGVTAVSDMSLAIPRGSIVGVIGPNGAGKTTLFNVLSGFYTPQEGSVIYDGQNIKGLPPFRVCRLGIARTFQNIRLSTQMSVLENVMVGCHVRRRWPWWMAPLGLPMYYREEQAIRDKAMRLVERLDLLPYVEEKAGSLPYGAQRRLEIARALATEPRMLLLDEPAAGMNPQESLDLMHFIEHVRDEFDLTILLIEHDMKVVMGVCRYIWVMEYGALIAKGDPETIRNHPEVIRAYLGDEVKYA</sequence>
<name>A0A9D2HK81_9BACT</name>
<protein>
    <submittedName>
        <fullName evidence="5">ABC transporter ATP-binding protein</fullName>
    </submittedName>
</protein>
<dbReference type="Proteomes" id="UP000823821">
    <property type="component" value="Unassembled WGS sequence"/>
</dbReference>
<dbReference type="SUPFAM" id="SSF52540">
    <property type="entry name" value="P-loop containing nucleoside triphosphate hydrolases"/>
    <property type="match status" value="1"/>
</dbReference>
<dbReference type="InterPro" id="IPR003593">
    <property type="entry name" value="AAA+_ATPase"/>
</dbReference>
<feature type="domain" description="ABC transporter" evidence="4">
    <location>
        <begin position="9"/>
        <end position="257"/>
    </location>
</feature>
<keyword evidence="2" id="KW-0547">Nucleotide-binding</keyword>
<dbReference type="InterPro" id="IPR027417">
    <property type="entry name" value="P-loop_NTPase"/>
</dbReference>
<dbReference type="GO" id="GO:0005304">
    <property type="term" value="F:L-valine transmembrane transporter activity"/>
    <property type="evidence" value="ECO:0007669"/>
    <property type="project" value="TreeGrafter"/>
</dbReference>
<dbReference type="Pfam" id="PF00005">
    <property type="entry name" value="ABC_tran"/>
    <property type="match status" value="1"/>
</dbReference>
<proteinExistence type="predicted"/>
<dbReference type="GO" id="GO:0005886">
    <property type="term" value="C:plasma membrane"/>
    <property type="evidence" value="ECO:0007669"/>
    <property type="project" value="TreeGrafter"/>
</dbReference>
<evidence type="ECO:0000256" key="1">
    <source>
        <dbReference type="ARBA" id="ARBA00022448"/>
    </source>
</evidence>
<dbReference type="GO" id="GO:0015192">
    <property type="term" value="F:L-phenylalanine transmembrane transporter activity"/>
    <property type="evidence" value="ECO:0007669"/>
    <property type="project" value="TreeGrafter"/>
</dbReference>
<dbReference type="PROSITE" id="PS50893">
    <property type="entry name" value="ABC_TRANSPORTER_2"/>
    <property type="match status" value="1"/>
</dbReference>
<dbReference type="Pfam" id="PF12399">
    <property type="entry name" value="BCA_ABC_TP_C"/>
    <property type="match status" value="1"/>
</dbReference>
<evidence type="ECO:0000256" key="3">
    <source>
        <dbReference type="ARBA" id="ARBA00022840"/>
    </source>
</evidence>
<reference evidence="5" key="2">
    <citation type="submission" date="2021-04" db="EMBL/GenBank/DDBJ databases">
        <authorList>
            <person name="Gilroy R."/>
        </authorList>
    </citation>
    <scope>NUCLEOTIDE SEQUENCE</scope>
    <source>
        <strain evidence="5">5032</strain>
    </source>
</reference>
<dbReference type="EMBL" id="DWZD01000018">
    <property type="protein sequence ID" value="HJA78486.1"/>
    <property type="molecule type" value="Genomic_DNA"/>
</dbReference>
<evidence type="ECO:0000313" key="6">
    <source>
        <dbReference type="Proteomes" id="UP000823821"/>
    </source>
</evidence>
<dbReference type="PANTHER" id="PTHR45772:SF7">
    <property type="entry name" value="AMINO ACID ABC TRANSPORTER ATP-BINDING PROTEIN"/>
    <property type="match status" value="1"/>
</dbReference>